<sequence>MEESDSVHFFLIAAKNDPEDANSLTSSICSPLTFTPVPGLEKHKTMEHSEDFNHHNAPMKGMLSTIKVKEGDHVTVGQPLFTVTTMKMETTIKSKMAGTVKSVKHAEGATVEKGDPVVLVDSN</sequence>
<dbReference type="PROSITE" id="PS50968">
    <property type="entry name" value="BIOTINYL_LIPOYL"/>
    <property type="match status" value="1"/>
</dbReference>
<dbReference type="InterPro" id="IPR050709">
    <property type="entry name" value="Biotin_Carboxyl_Carrier/Decarb"/>
</dbReference>
<reference evidence="3 4" key="1">
    <citation type="submission" date="2023-08" db="EMBL/GenBank/DDBJ databases">
        <title>A Necator americanus chromosomal reference genome.</title>
        <authorList>
            <person name="Ilik V."/>
            <person name="Petrzelkova K.J."/>
            <person name="Pardy F."/>
            <person name="Fuh T."/>
            <person name="Niatou-Singa F.S."/>
            <person name="Gouil Q."/>
            <person name="Baker L."/>
            <person name="Ritchie M.E."/>
            <person name="Jex A.R."/>
            <person name="Gazzola D."/>
            <person name="Li H."/>
            <person name="Toshio Fujiwara R."/>
            <person name="Zhan B."/>
            <person name="Aroian R.V."/>
            <person name="Pafco B."/>
            <person name="Schwarz E.M."/>
        </authorList>
    </citation>
    <scope>NUCLEOTIDE SEQUENCE [LARGE SCALE GENOMIC DNA]</scope>
    <source>
        <strain evidence="3 4">Aroian</strain>
        <tissue evidence="3">Whole animal</tissue>
    </source>
</reference>
<dbReference type="SUPFAM" id="SSF51230">
    <property type="entry name" value="Single hybrid motif"/>
    <property type="match status" value="1"/>
</dbReference>
<dbReference type="PANTHER" id="PTHR45266">
    <property type="entry name" value="OXALOACETATE DECARBOXYLASE ALPHA CHAIN"/>
    <property type="match status" value="1"/>
</dbReference>
<proteinExistence type="predicted"/>
<dbReference type="Pfam" id="PF00364">
    <property type="entry name" value="Biotin_lipoyl"/>
    <property type="match status" value="1"/>
</dbReference>
<dbReference type="InterPro" id="IPR000089">
    <property type="entry name" value="Biotin_lipoyl"/>
</dbReference>
<dbReference type="Gene3D" id="2.40.50.100">
    <property type="match status" value="1"/>
</dbReference>
<evidence type="ECO:0000256" key="1">
    <source>
        <dbReference type="ARBA" id="ARBA00023267"/>
    </source>
</evidence>
<dbReference type="Proteomes" id="UP001303046">
    <property type="component" value="Unassembled WGS sequence"/>
</dbReference>
<dbReference type="InterPro" id="IPR011053">
    <property type="entry name" value="Single_hybrid_motif"/>
</dbReference>
<dbReference type="PANTHER" id="PTHR45266:SF3">
    <property type="entry name" value="OXALOACETATE DECARBOXYLASE ALPHA CHAIN"/>
    <property type="match status" value="1"/>
</dbReference>
<protein>
    <recommendedName>
        <fullName evidence="2">Lipoyl-binding domain-containing protein</fullName>
    </recommendedName>
</protein>
<keyword evidence="4" id="KW-1185">Reference proteome</keyword>
<organism evidence="3 4">
    <name type="scientific">Necator americanus</name>
    <name type="common">Human hookworm</name>
    <dbReference type="NCBI Taxonomy" id="51031"/>
    <lineage>
        <taxon>Eukaryota</taxon>
        <taxon>Metazoa</taxon>
        <taxon>Ecdysozoa</taxon>
        <taxon>Nematoda</taxon>
        <taxon>Chromadorea</taxon>
        <taxon>Rhabditida</taxon>
        <taxon>Rhabditina</taxon>
        <taxon>Rhabditomorpha</taxon>
        <taxon>Strongyloidea</taxon>
        <taxon>Ancylostomatidae</taxon>
        <taxon>Bunostominae</taxon>
        <taxon>Necator</taxon>
    </lineage>
</organism>
<keyword evidence="1" id="KW-0092">Biotin</keyword>
<evidence type="ECO:0000313" key="3">
    <source>
        <dbReference type="EMBL" id="KAK6759153.1"/>
    </source>
</evidence>
<evidence type="ECO:0000313" key="4">
    <source>
        <dbReference type="Proteomes" id="UP001303046"/>
    </source>
</evidence>
<feature type="domain" description="Lipoyl-binding" evidence="2">
    <location>
        <begin position="43"/>
        <end position="121"/>
    </location>
</feature>
<dbReference type="EMBL" id="JAVFWL010000005">
    <property type="protein sequence ID" value="KAK6759153.1"/>
    <property type="molecule type" value="Genomic_DNA"/>
</dbReference>
<name>A0ABR1E9J8_NECAM</name>
<gene>
    <name evidence="3" type="primary">Necator_chrV.g21188</name>
    <name evidence="3" type="ORF">RB195_016395</name>
</gene>
<dbReference type="CDD" id="cd06850">
    <property type="entry name" value="biotinyl_domain"/>
    <property type="match status" value="1"/>
</dbReference>
<comment type="caution">
    <text evidence="3">The sequence shown here is derived from an EMBL/GenBank/DDBJ whole genome shotgun (WGS) entry which is preliminary data.</text>
</comment>
<evidence type="ECO:0000259" key="2">
    <source>
        <dbReference type="PROSITE" id="PS50968"/>
    </source>
</evidence>
<accession>A0ABR1E9J8</accession>